<dbReference type="EMBL" id="OBEG01000001">
    <property type="protein sequence ID" value="SNY76860.1"/>
    <property type="molecule type" value="Genomic_DNA"/>
</dbReference>
<dbReference type="OrthoDB" id="3390700at2"/>
<accession>A0A285KW36</accession>
<reference evidence="1 2" key="1">
    <citation type="submission" date="2017-09" db="EMBL/GenBank/DDBJ databases">
        <authorList>
            <person name="Ehlers B."/>
            <person name="Leendertz F.H."/>
        </authorList>
    </citation>
    <scope>NUCLEOTIDE SEQUENCE [LARGE SCALE GENOMIC DNA]</scope>
    <source>
        <strain evidence="1 2">DSM 45537</strain>
    </source>
</reference>
<dbReference type="Proteomes" id="UP000219565">
    <property type="component" value="Unassembled WGS sequence"/>
</dbReference>
<sequence>MDPISITAAALVVKALDEFATETGRRTWAGLGKLVELIRSKFAGDDEAAATLAEAEGVPADPERVDALASSIDRHVQTDPAFRAAVTELVRTAEGDPMVGSIVTKVSGSAQVGKLVNISEVRGDVSF</sequence>
<keyword evidence="2" id="KW-1185">Reference proteome</keyword>
<name>A0A285KW36_9NOCA</name>
<dbReference type="RefSeq" id="WP_097243700.1">
    <property type="nucleotide sequence ID" value="NZ_OBEG01000001.1"/>
</dbReference>
<evidence type="ECO:0000313" key="1">
    <source>
        <dbReference type="EMBL" id="SNY76860.1"/>
    </source>
</evidence>
<organism evidence="1 2">
    <name type="scientific">Nocardia amikacinitolerans</name>
    <dbReference type="NCBI Taxonomy" id="756689"/>
    <lineage>
        <taxon>Bacteria</taxon>
        <taxon>Bacillati</taxon>
        <taxon>Actinomycetota</taxon>
        <taxon>Actinomycetes</taxon>
        <taxon>Mycobacteriales</taxon>
        <taxon>Nocardiaceae</taxon>
        <taxon>Nocardia</taxon>
    </lineage>
</organism>
<dbReference type="AlphaFoldDB" id="A0A285KW36"/>
<protein>
    <submittedName>
        <fullName evidence="1">Uncharacterized protein</fullName>
    </submittedName>
</protein>
<evidence type="ECO:0000313" key="2">
    <source>
        <dbReference type="Proteomes" id="UP000219565"/>
    </source>
</evidence>
<gene>
    <name evidence="1" type="ORF">SAMN04244553_0842</name>
</gene>
<proteinExistence type="predicted"/>